<keyword evidence="3" id="KW-1185">Reference proteome</keyword>
<organism evidence="2 3">
    <name type="scientific">Pontibacter saemangeumensis</name>
    <dbReference type="NCBI Taxonomy" id="1084525"/>
    <lineage>
        <taxon>Bacteria</taxon>
        <taxon>Pseudomonadati</taxon>
        <taxon>Bacteroidota</taxon>
        <taxon>Cytophagia</taxon>
        <taxon>Cytophagales</taxon>
        <taxon>Hymenobacteraceae</taxon>
        <taxon>Pontibacter</taxon>
    </lineage>
</organism>
<dbReference type="RefSeq" id="WP_345160115.1">
    <property type="nucleotide sequence ID" value="NZ_BAABHC010000016.1"/>
</dbReference>
<dbReference type="SUPFAM" id="SSF51695">
    <property type="entry name" value="PLC-like phosphodiesterases"/>
    <property type="match status" value="1"/>
</dbReference>
<evidence type="ECO:0000313" key="2">
    <source>
        <dbReference type="EMBL" id="GAA4436260.1"/>
    </source>
</evidence>
<gene>
    <name evidence="2" type="ORF">GCM10023188_29120</name>
</gene>
<dbReference type="EMBL" id="BAABHC010000016">
    <property type="protein sequence ID" value="GAA4436260.1"/>
    <property type="molecule type" value="Genomic_DNA"/>
</dbReference>
<evidence type="ECO:0000313" key="3">
    <source>
        <dbReference type="Proteomes" id="UP001500552"/>
    </source>
</evidence>
<accession>A0ABP8LT78</accession>
<dbReference type="CDD" id="cd08567">
    <property type="entry name" value="GDPD_SpGDE_like"/>
    <property type="match status" value="1"/>
</dbReference>
<evidence type="ECO:0000259" key="1">
    <source>
        <dbReference type="PROSITE" id="PS51704"/>
    </source>
</evidence>
<comment type="caution">
    <text evidence="2">The sequence shown here is derived from an EMBL/GenBank/DDBJ whole genome shotgun (WGS) entry which is preliminary data.</text>
</comment>
<protein>
    <submittedName>
        <fullName evidence="2">Glycerophosphodiester phosphodiesterase family protein</fullName>
    </submittedName>
</protein>
<proteinExistence type="predicted"/>
<dbReference type="InterPro" id="IPR030395">
    <property type="entry name" value="GP_PDE_dom"/>
</dbReference>
<dbReference type="Gene3D" id="3.20.20.190">
    <property type="entry name" value="Phosphatidylinositol (PI) phosphodiesterase"/>
    <property type="match status" value="1"/>
</dbReference>
<reference evidence="3" key="1">
    <citation type="journal article" date="2019" name="Int. J. Syst. Evol. Microbiol.">
        <title>The Global Catalogue of Microorganisms (GCM) 10K type strain sequencing project: providing services to taxonomists for standard genome sequencing and annotation.</title>
        <authorList>
            <consortium name="The Broad Institute Genomics Platform"/>
            <consortium name="The Broad Institute Genome Sequencing Center for Infectious Disease"/>
            <person name="Wu L."/>
            <person name="Ma J."/>
        </authorList>
    </citation>
    <scope>NUCLEOTIDE SEQUENCE [LARGE SCALE GENOMIC DNA]</scope>
    <source>
        <strain evidence="3">JCM 17926</strain>
    </source>
</reference>
<dbReference type="InterPro" id="IPR017946">
    <property type="entry name" value="PLC-like_Pdiesterase_TIM-brl"/>
</dbReference>
<feature type="domain" description="GP-PDE" evidence="1">
    <location>
        <begin position="32"/>
        <end position="300"/>
    </location>
</feature>
<sequence>MQSMLSTALAAFLLLTNCTSKMTSATAGLPAFDTQGHRGARGLFPENTLPAMQAALDLGVTTLEMDAHISRDGQVLLSHDPYINPAHELLPDGSEIPAADKKKYVLYNMDYSDIRAFDVGSKRYSSFPEQQLMPAYKPLLSEVLDYTQAYLKKHRLPQVFYNIETKLKPETDSKYHPAPEEFVARLMEVLEEKQLLPWVIIQSFDVRTLQVLHQKFPQVKTALLVENTSGFEKNLKKLGFTPTIYSPAHRLVTPALIAAAHQQRIRVIPWTVNELEEMRRLKQMGVDGIISDYPNLFLKL</sequence>
<dbReference type="Pfam" id="PF03009">
    <property type="entry name" value="GDPD"/>
    <property type="match status" value="1"/>
</dbReference>
<name>A0ABP8LT78_9BACT</name>
<dbReference type="PANTHER" id="PTHR46211">
    <property type="entry name" value="GLYCEROPHOSPHORYL DIESTER PHOSPHODIESTERASE"/>
    <property type="match status" value="1"/>
</dbReference>
<dbReference type="PANTHER" id="PTHR46211:SF14">
    <property type="entry name" value="GLYCEROPHOSPHODIESTER PHOSPHODIESTERASE"/>
    <property type="match status" value="1"/>
</dbReference>
<dbReference type="Proteomes" id="UP001500552">
    <property type="component" value="Unassembled WGS sequence"/>
</dbReference>
<dbReference type="PROSITE" id="PS51704">
    <property type="entry name" value="GP_PDE"/>
    <property type="match status" value="1"/>
</dbReference>